<evidence type="ECO:0008006" key="4">
    <source>
        <dbReference type="Google" id="ProtNLM"/>
    </source>
</evidence>
<evidence type="ECO:0000313" key="3">
    <source>
        <dbReference type="Proteomes" id="UP001188597"/>
    </source>
</evidence>
<accession>A0AA88WF09</accession>
<proteinExistence type="predicted"/>
<evidence type="ECO:0000256" key="1">
    <source>
        <dbReference type="SAM" id="Phobius"/>
    </source>
</evidence>
<dbReference type="AlphaFoldDB" id="A0AA88WF09"/>
<dbReference type="Proteomes" id="UP001188597">
    <property type="component" value="Unassembled WGS sequence"/>
</dbReference>
<feature type="non-terminal residue" evidence="2">
    <location>
        <position position="78"/>
    </location>
</feature>
<keyword evidence="1" id="KW-0812">Transmembrane</keyword>
<feature type="transmembrane region" description="Helical" evidence="1">
    <location>
        <begin position="34"/>
        <end position="55"/>
    </location>
</feature>
<keyword evidence="1" id="KW-0472">Membrane</keyword>
<feature type="non-terminal residue" evidence="2">
    <location>
        <position position="1"/>
    </location>
</feature>
<organism evidence="2 3">
    <name type="scientific">Escallonia herrerae</name>
    <dbReference type="NCBI Taxonomy" id="1293975"/>
    <lineage>
        <taxon>Eukaryota</taxon>
        <taxon>Viridiplantae</taxon>
        <taxon>Streptophyta</taxon>
        <taxon>Embryophyta</taxon>
        <taxon>Tracheophyta</taxon>
        <taxon>Spermatophyta</taxon>
        <taxon>Magnoliopsida</taxon>
        <taxon>eudicotyledons</taxon>
        <taxon>Gunneridae</taxon>
        <taxon>Pentapetalae</taxon>
        <taxon>asterids</taxon>
        <taxon>campanulids</taxon>
        <taxon>Escalloniales</taxon>
        <taxon>Escalloniaceae</taxon>
        <taxon>Escallonia</taxon>
    </lineage>
</organism>
<keyword evidence="1" id="KW-1133">Transmembrane helix</keyword>
<gene>
    <name evidence="2" type="ORF">RJ639_042938</name>
</gene>
<comment type="caution">
    <text evidence="2">The sequence shown here is derived from an EMBL/GenBank/DDBJ whole genome shotgun (WGS) entry which is preliminary data.</text>
</comment>
<reference evidence="2" key="1">
    <citation type="submission" date="2022-12" db="EMBL/GenBank/DDBJ databases">
        <title>Draft genome assemblies for two species of Escallonia (Escalloniales).</title>
        <authorList>
            <person name="Chanderbali A."/>
            <person name="Dervinis C."/>
            <person name="Anghel I."/>
            <person name="Soltis D."/>
            <person name="Soltis P."/>
            <person name="Zapata F."/>
        </authorList>
    </citation>
    <scope>NUCLEOTIDE SEQUENCE</scope>
    <source>
        <strain evidence="2">UCBG64.0493</strain>
        <tissue evidence="2">Leaf</tissue>
    </source>
</reference>
<evidence type="ECO:0000313" key="2">
    <source>
        <dbReference type="EMBL" id="KAK3024934.1"/>
    </source>
</evidence>
<protein>
    <recommendedName>
        <fullName evidence="4">WAT1-related protein</fullName>
    </recommendedName>
</protein>
<keyword evidence="3" id="KW-1185">Reference proteome</keyword>
<sequence length="78" mass="8732">GASSGTTYFFMHAGMFLFTKEALNVGVNTFVFVFYRQAAATVFLIPLAMFIEWLLMSLEKCSTNVIAILCKMCMLLLC</sequence>
<name>A0AA88WF09_9ASTE</name>
<dbReference type="EMBL" id="JAVXUP010000574">
    <property type="protein sequence ID" value="KAK3024934.1"/>
    <property type="molecule type" value="Genomic_DNA"/>
</dbReference>